<dbReference type="NCBIfam" id="TIGR00724">
    <property type="entry name" value="urea_amlyse_rel"/>
    <property type="match status" value="1"/>
</dbReference>
<sequence>MSLEVLSPGLATTVQDRGRFGYYRFGIPQGGAMDQYAAALGNRLVGNTADAAVLECTYLGPQLKTDARVVIAVTGAPVEVLVNGEPARQNARLVLEAGDELSFGMLRGGSKFFVSVAGGIDVPRVLGSRSTYPIGKLGGFEGRAVQAGDVLPVGEAMPRELAVMESIPEDLLPTYDREVAVRIMLGLYDHKLTEEGLANLTGADWTLTPVADRMGLRFDGPGAEWKREEQPFGAGQDPSNITDAGYAVGSIQIPGGTQPIVLHCDAVSGGGYAQAATVISADMDLFARMAPGTKVRFVAVTMDEALAARAERNARFARVWE</sequence>
<dbReference type="SMART" id="SM00797">
    <property type="entry name" value="AHS2"/>
    <property type="match status" value="1"/>
</dbReference>
<dbReference type="PANTHER" id="PTHR43309">
    <property type="entry name" value="5-OXOPROLINASE SUBUNIT C"/>
    <property type="match status" value="1"/>
</dbReference>
<dbReference type="EMBL" id="BAAAOP010000002">
    <property type="protein sequence ID" value="GAA2185766.1"/>
    <property type="molecule type" value="Genomic_DNA"/>
</dbReference>
<dbReference type="InterPro" id="IPR003778">
    <property type="entry name" value="CT_A_B"/>
</dbReference>
<keyword evidence="1" id="KW-0547">Nucleotide-binding</keyword>
<evidence type="ECO:0000313" key="6">
    <source>
        <dbReference type="Proteomes" id="UP001501084"/>
    </source>
</evidence>
<keyword evidence="6" id="KW-1185">Reference proteome</keyword>
<dbReference type="Proteomes" id="UP001501084">
    <property type="component" value="Unassembled WGS sequence"/>
</dbReference>
<evidence type="ECO:0000313" key="5">
    <source>
        <dbReference type="EMBL" id="GAA2185766.1"/>
    </source>
</evidence>
<protein>
    <submittedName>
        <fullName evidence="5">Biotin-dependent carboxyltransferase family protein</fullName>
    </submittedName>
</protein>
<dbReference type="SUPFAM" id="SSF50891">
    <property type="entry name" value="Cyclophilin-like"/>
    <property type="match status" value="1"/>
</dbReference>
<comment type="caution">
    <text evidence="5">The sequence shown here is derived from an EMBL/GenBank/DDBJ whole genome shotgun (WGS) entry which is preliminary data.</text>
</comment>
<gene>
    <name evidence="5" type="ORF">GCM10009786_03530</name>
</gene>
<organism evidence="5 6">
    <name type="scientific">Leucobacter alluvii</name>
    <dbReference type="NCBI Taxonomy" id="340321"/>
    <lineage>
        <taxon>Bacteria</taxon>
        <taxon>Bacillati</taxon>
        <taxon>Actinomycetota</taxon>
        <taxon>Actinomycetes</taxon>
        <taxon>Micrococcales</taxon>
        <taxon>Microbacteriaceae</taxon>
        <taxon>Leucobacter</taxon>
    </lineage>
</organism>
<dbReference type="Gene3D" id="2.40.100.10">
    <property type="entry name" value="Cyclophilin-like"/>
    <property type="match status" value="1"/>
</dbReference>
<evidence type="ECO:0000256" key="2">
    <source>
        <dbReference type="ARBA" id="ARBA00022801"/>
    </source>
</evidence>
<keyword evidence="2" id="KW-0378">Hydrolase</keyword>
<dbReference type="InterPro" id="IPR029000">
    <property type="entry name" value="Cyclophilin-like_dom_sf"/>
</dbReference>
<proteinExistence type="predicted"/>
<dbReference type="Pfam" id="PF02626">
    <property type="entry name" value="CT_A_B"/>
    <property type="match status" value="1"/>
</dbReference>
<dbReference type="InterPro" id="IPR052708">
    <property type="entry name" value="PxpC"/>
</dbReference>
<keyword evidence="3" id="KW-0067">ATP-binding</keyword>
<reference evidence="5 6" key="1">
    <citation type="journal article" date="2019" name="Int. J. Syst. Evol. Microbiol.">
        <title>The Global Catalogue of Microorganisms (GCM) 10K type strain sequencing project: providing services to taxonomists for standard genome sequencing and annotation.</title>
        <authorList>
            <consortium name="The Broad Institute Genomics Platform"/>
            <consortium name="The Broad Institute Genome Sequencing Center for Infectious Disease"/>
            <person name="Wu L."/>
            <person name="Ma J."/>
        </authorList>
    </citation>
    <scope>NUCLEOTIDE SEQUENCE [LARGE SCALE GENOMIC DNA]</scope>
    <source>
        <strain evidence="5 6">JCM 14919</strain>
    </source>
</reference>
<evidence type="ECO:0000256" key="1">
    <source>
        <dbReference type="ARBA" id="ARBA00022741"/>
    </source>
</evidence>
<evidence type="ECO:0000256" key="3">
    <source>
        <dbReference type="ARBA" id="ARBA00022840"/>
    </source>
</evidence>
<dbReference type="RefSeq" id="WP_346057175.1">
    <property type="nucleotide sequence ID" value="NZ_BAAAOP010000002.1"/>
</dbReference>
<name>A0ABN3B3M7_9MICO</name>
<feature type="domain" description="Carboxyltransferase" evidence="4">
    <location>
        <begin position="24"/>
        <end position="315"/>
    </location>
</feature>
<dbReference type="PANTHER" id="PTHR43309:SF3">
    <property type="entry name" value="5-OXOPROLINASE SUBUNIT C"/>
    <property type="match status" value="1"/>
</dbReference>
<accession>A0ABN3B3M7</accession>
<evidence type="ECO:0000259" key="4">
    <source>
        <dbReference type="SMART" id="SM00797"/>
    </source>
</evidence>